<keyword evidence="4" id="KW-0418">Kinase</keyword>
<organism evidence="9 10">
    <name type="scientific">Dimorphilus gyrociliatus</name>
    <dbReference type="NCBI Taxonomy" id="2664684"/>
    <lineage>
        <taxon>Eukaryota</taxon>
        <taxon>Metazoa</taxon>
        <taxon>Spiralia</taxon>
        <taxon>Lophotrochozoa</taxon>
        <taxon>Annelida</taxon>
        <taxon>Polychaeta</taxon>
        <taxon>Polychaeta incertae sedis</taxon>
        <taxon>Dinophilidae</taxon>
        <taxon>Dimorphilus</taxon>
    </lineage>
</organism>
<feature type="domain" description="Protein kinase" evidence="8">
    <location>
        <begin position="39"/>
        <end position="294"/>
    </location>
</feature>
<dbReference type="InterPro" id="IPR008271">
    <property type="entry name" value="Ser/Thr_kinase_AS"/>
</dbReference>
<dbReference type="InterPro" id="IPR017441">
    <property type="entry name" value="Protein_kinase_ATP_BS"/>
</dbReference>
<evidence type="ECO:0000256" key="7">
    <source>
        <dbReference type="RuleBase" id="RU000304"/>
    </source>
</evidence>
<evidence type="ECO:0000256" key="5">
    <source>
        <dbReference type="ARBA" id="ARBA00022840"/>
    </source>
</evidence>
<reference evidence="9 10" key="1">
    <citation type="submission" date="2020-08" db="EMBL/GenBank/DDBJ databases">
        <authorList>
            <person name="Hejnol A."/>
        </authorList>
    </citation>
    <scope>NUCLEOTIDE SEQUENCE [LARGE SCALE GENOMIC DNA]</scope>
</reference>
<comment type="caution">
    <text evidence="9">The sequence shown here is derived from an EMBL/GenBank/DDBJ whole genome shotgun (WGS) entry which is preliminary data.</text>
</comment>
<dbReference type="PANTHER" id="PTHR24342:SF20">
    <property type="entry name" value="MYOSIN LIGHT CHAIN KINASE, SMOOTH MUSCLE"/>
    <property type="match status" value="1"/>
</dbReference>
<dbReference type="FunFam" id="3.30.200.20:FF:000042">
    <property type="entry name" value="Aurora kinase A"/>
    <property type="match status" value="1"/>
</dbReference>
<dbReference type="Gene3D" id="1.10.510.10">
    <property type="entry name" value="Transferase(Phosphotransferase) domain 1"/>
    <property type="match status" value="1"/>
</dbReference>
<dbReference type="InterPro" id="IPR000719">
    <property type="entry name" value="Prot_kinase_dom"/>
</dbReference>
<protein>
    <submittedName>
        <fullName evidence="9">DgyrCDS13611</fullName>
    </submittedName>
</protein>
<dbReference type="SUPFAM" id="SSF56112">
    <property type="entry name" value="Protein kinase-like (PK-like)"/>
    <property type="match status" value="1"/>
</dbReference>
<dbReference type="GO" id="GO:0043065">
    <property type="term" value="P:positive regulation of apoptotic process"/>
    <property type="evidence" value="ECO:0007669"/>
    <property type="project" value="TreeGrafter"/>
</dbReference>
<dbReference type="PROSITE" id="PS00107">
    <property type="entry name" value="PROTEIN_KINASE_ATP"/>
    <property type="match status" value="1"/>
</dbReference>
<dbReference type="Pfam" id="PF00069">
    <property type="entry name" value="Pkinase"/>
    <property type="match status" value="1"/>
</dbReference>
<dbReference type="CDD" id="cd14103">
    <property type="entry name" value="STKc_MLCK"/>
    <property type="match status" value="1"/>
</dbReference>
<dbReference type="GO" id="GO:0035556">
    <property type="term" value="P:intracellular signal transduction"/>
    <property type="evidence" value="ECO:0007669"/>
    <property type="project" value="TreeGrafter"/>
</dbReference>
<dbReference type="PROSITE" id="PS00108">
    <property type="entry name" value="PROTEIN_KINASE_ST"/>
    <property type="match status" value="1"/>
</dbReference>
<keyword evidence="3 6" id="KW-0547">Nucleotide-binding</keyword>
<dbReference type="GO" id="GO:0005634">
    <property type="term" value="C:nucleus"/>
    <property type="evidence" value="ECO:0007669"/>
    <property type="project" value="TreeGrafter"/>
</dbReference>
<keyword evidence="2" id="KW-0808">Transferase</keyword>
<dbReference type="Gene3D" id="3.30.200.20">
    <property type="entry name" value="Phosphorylase Kinase, domain 1"/>
    <property type="match status" value="1"/>
</dbReference>
<dbReference type="GO" id="GO:0005524">
    <property type="term" value="F:ATP binding"/>
    <property type="evidence" value="ECO:0007669"/>
    <property type="project" value="UniProtKB-UniRule"/>
</dbReference>
<evidence type="ECO:0000256" key="6">
    <source>
        <dbReference type="PROSITE-ProRule" id="PRU10141"/>
    </source>
</evidence>
<dbReference type="PROSITE" id="PS50011">
    <property type="entry name" value="PROTEIN_KINASE_DOM"/>
    <property type="match status" value="1"/>
</dbReference>
<accession>A0A7I8WB51</accession>
<keyword evidence="5 6" id="KW-0067">ATP-binding</keyword>
<dbReference type="AlphaFoldDB" id="A0A7I8WB51"/>
<dbReference type="SMART" id="SM00220">
    <property type="entry name" value="S_TKc"/>
    <property type="match status" value="1"/>
</dbReference>
<evidence type="ECO:0000313" key="9">
    <source>
        <dbReference type="EMBL" id="CAD5125372.1"/>
    </source>
</evidence>
<keyword evidence="1 7" id="KW-0723">Serine/threonine-protein kinase</keyword>
<evidence type="ECO:0000256" key="3">
    <source>
        <dbReference type="ARBA" id="ARBA00022741"/>
    </source>
</evidence>
<dbReference type="PANTHER" id="PTHR24342">
    <property type="entry name" value="SERINE/THREONINE-PROTEIN KINASE 17"/>
    <property type="match status" value="1"/>
</dbReference>
<name>A0A7I8WB51_9ANNE</name>
<comment type="similarity">
    <text evidence="7">Belongs to the protein kinase superfamily.</text>
</comment>
<evidence type="ECO:0000256" key="4">
    <source>
        <dbReference type="ARBA" id="ARBA00022777"/>
    </source>
</evidence>
<dbReference type="InterPro" id="IPR011009">
    <property type="entry name" value="Kinase-like_dom_sf"/>
</dbReference>
<evidence type="ECO:0000256" key="2">
    <source>
        <dbReference type="ARBA" id="ARBA00022679"/>
    </source>
</evidence>
<sequence>MSIVVDESDDPALDLALEEPSIEIRDIKIRKDKWSSDEFEVLDFLGRGKFGEVKRCKEKSTGKYFAAKFILTSTNSERAEVEHEVAIMNKLRHKRLLQLYDAFACRDQMCLILELIHGGELFDRVIDDDFILTERACQVFMRQICEGVDYMHSINILHLDMKPENILCLTKTGNRIKIIDFGLAREYSSRKDLRVLFGTPEFMAPEVISYEPIDCSTDMWSIGVITYVLLSGLSPFMGDNDAETLSNVMKGTFDFDYAEFSNVSEEAKDMIRKLLIKDRRKRLTARQCLESSWLRTDKHKGFSLELSKKRLRRFQIRRRWQKMVNVLIALKRMGVCLSTIPRCSWTSTNIRYQFPNGINTINTRPVELHHDISYLSLNSDIENRKNYPNTEL</sequence>
<keyword evidence="10" id="KW-1185">Reference proteome</keyword>
<proteinExistence type="inferred from homology"/>
<evidence type="ECO:0000313" key="10">
    <source>
        <dbReference type="Proteomes" id="UP000549394"/>
    </source>
</evidence>
<dbReference type="GO" id="GO:0004674">
    <property type="term" value="F:protein serine/threonine kinase activity"/>
    <property type="evidence" value="ECO:0007669"/>
    <property type="project" value="UniProtKB-KW"/>
</dbReference>
<evidence type="ECO:0000259" key="8">
    <source>
        <dbReference type="PROSITE" id="PS50011"/>
    </source>
</evidence>
<dbReference type="EMBL" id="CAJFCJ010000026">
    <property type="protein sequence ID" value="CAD5125372.1"/>
    <property type="molecule type" value="Genomic_DNA"/>
</dbReference>
<feature type="binding site" evidence="6">
    <location>
        <position position="68"/>
    </location>
    <ligand>
        <name>ATP</name>
        <dbReference type="ChEBI" id="CHEBI:30616"/>
    </ligand>
</feature>
<dbReference type="FunFam" id="1.10.510.10:FF:000594">
    <property type="entry name" value="Myosin light chain kinase isoform-III"/>
    <property type="match status" value="1"/>
</dbReference>
<evidence type="ECO:0000256" key="1">
    <source>
        <dbReference type="ARBA" id="ARBA00022527"/>
    </source>
</evidence>
<dbReference type="Proteomes" id="UP000549394">
    <property type="component" value="Unassembled WGS sequence"/>
</dbReference>
<gene>
    <name evidence="9" type="ORF">DGYR_LOCUS12750</name>
</gene>
<dbReference type="OrthoDB" id="10260894at2759"/>